<dbReference type="OrthoDB" id="10265310at2759"/>
<reference evidence="2 3" key="2">
    <citation type="submission" date="2025-04" db="UniProtKB">
        <authorList>
            <consortium name="RefSeq"/>
        </authorList>
    </citation>
    <scope>IDENTIFICATION</scope>
    <source>
        <tissue evidence="2 3">Etiolated seedlings</tissue>
    </source>
</reference>
<dbReference type="PROSITE" id="PS51257">
    <property type="entry name" value="PROKAR_LIPOPROTEIN"/>
    <property type="match status" value="1"/>
</dbReference>
<dbReference type="PANTHER" id="PTHR11215:SF6">
    <property type="entry name" value="METAL-DEPENDENT PROTEIN HYDROLASE"/>
    <property type="match status" value="1"/>
</dbReference>
<dbReference type="STRING" id="3827.A0A1S2YC93"/>
<proteinExistence type="predicted"/>
<dbReference type="Pfam" id="PF03690">
    <property type="entry name" value="MYG1_exonuc"/>
    <property type="match status" value="1"/>
</dbReference>
<name>A0A1S2YC93_CICAR</name>
<protein>
    <submittedName>
        <fullName evidence="2 3">UPF0160 protein MYG1, mitochondrial-like</fullName>
    </submittedName>
</protein>
<dbReference type="InterPro" id="IPR003226">
    <property type="entry name" value="MYG1_exonuclease"/>
</dbReference>
<dbReference type="AlphaFoldDB" id="A0A1S2YC93"/>
<dbReference type="RefSeq" id="XP_004502704.1">
    <property type="nucleotide sequence ID" value="XM_004502647.3"/>
</dbReference>
<dbReference type="PaxDb" id="3827-XP_004502701.1"/>
<sequence>MLIVARMWHRPFTVNNPLLKSVIGILSSSFTTSCSKRVGTHSGTFHCDEALACFMLHITEHFSGADIVRTRDPKLLESLDAVVDVGGAYDPIRHRYDHHQKDFDQFFGHGFKTKLSSAGLVYKHFGLEIIAKVLRLDEAHPHVHQLYPTIYRNFVEAVDAVDNGVNQYDLDESPKYVINTGLSSRIKRLNLDWTDSDQSSDAENEAFHRAMALAGGEFLENVNYYAKSWLPARSIVMECLAARETIDSSGEIIKLNRSCPWKLHIHELEEEMKINPSIKYVLYQDDRSENWRLQAVAISPARFESRKPLPYLWRGLENDKLSEVVGIPDCTFVHMSGFIGGNRSYDGALAMARASLKA</sequence>
<dbReference type="PANTHER" id="PTHR11215">
    <property type="entry name" value="METAL DEPENDENT HYDROLASE - RELATED"/>
    <property type="match status" value="1"/>
</dbReference>
<evidence type="ECO:0000313" key="3">
    <source>
        <dbReference type="RefSeq" id="XP_004502702.1"/>
    </source>
</evidence>
<dbReference type="Proteomes" id="UP000087171">
    <property type="component" value="Chromosome Ca5"/>
</dbReference>
<dbReference type="RefSeq" id="XP_004502702.1">
    <property type="nucleotide sequence ID" value="XM_004502645.3"/>
</dbReference>
<accession>A0A1S2YC93</accession>
<dbReference type="KEGG" id="cam:101497309"/>
<evidence type="ECO:0000313" key="5">
    <source>
        <dbReference type="RefSeq" id="XP_004502704.1"/>
    </source>
</evidence>
<evidence type="ECO:0000313" key="2">
    <source>
        <dbReference type="RefSeq" id="XP_004502701.1"/>
    </source>
</evidence>
<dbReference type="eggNOG" id="KOG2948">
    <property type="taxonomic scope" value="Eukaryota"/>
</dbReference>
<gene>
    <name evidence="2 3 4 5" type="primary">LOC101497309</name>
</gene>
<dbReference type="RefSeq" id="XP_004502701.1">
    <property type="nucleotide sequence ID" value="XM_004502644.3"/>
</dbReference>
<dbReference type="RefSeq" id="XP_004502703.1">
    <property type="nucleotide sequence ID" value="XM_004502646.3"/>
</dbReference>
<reference evidence="1" key="1">
    <citation type="journal article" date="2013" name="Nat. Biotechnol.">
        <title>Draft genome sequence of chickpea (Cicer arietinum) provides a resource for trait improvement.</title>
        <authorList>
            <person name="Varshney R.K."/>
            <person name="Song C."/>
            <person name="Saxena R.K."/>
            <person name="Azam S."/>
            <person name="Yu S."/>
            <person name="Sharpe A.G."/>
            <person name="Cannon S."/>
            <person name="Baek J."/>
            <person name="Rosen B.D."/>
            <person name="Tar'an B."/>
            <person name="Millan T."/>
            <person name="Zhang X."/>
            <person name="Ramsay L.D."/>
            <person name="Iwata A."/>
            <person name="Wang Y."/>
            <person name="Nelson W."/>
            <person name="Farmer A.D."/>
            <person name="Gaur P.M."/>
            <person name="Soderlund C."/>
            <person name="Penmetsa R.V."/>
            <person name="Xu C."/>
            <person name="Bharti A.K."/>
            <person name="He W."/>
            <person name="Winter P."/>
            <person name="Zhao S."/>
            <person name="Hane J.K."/>
            <person name="Carrasquilla-Garcia N."/>
            <person name="Condie J.A."/>
            <person name="Upadhyaya H.D."/>
            <person name="Luo M.C."/>
            <person name="Thudi M."/>
            <person name="Gowda C.L."/>
            <person name="Singh N.P."/>
            <person name="Lichtenzveig J."/>
            <person name="Gali K.K."/>
            <person name="Rubio J."/>
            <person name="Nadarajan N."/>
            <person name="Dolezel J."/>
            <person name="Bansal K.C."/>
            <person name="Xu X."/>
            <person name="Edwards D."/>
            <person name="Zhang G."/>
            <person name="Kahl G."/>
            <person name="Gil J."/>
            <person name="Singh K.B."/>
            <person name="Datta S.K."/>
            <person name="Jackson S.A."/>
            <person name="Wang J."/>
            <person name="Cook D.R."/>
        </authorList>
    </citation>
    <scope>NUCLEOTIDE SEQUENCE [LARGE SCALE GENOMIC DNA]</scope>
    <source>
        <strain evidence="1">cv. CDC Frontier</strain>
    </source>
</reference>
<keyword evidence="1" id="KW-1185">Reference proteome</keyword>
<dbReference type="GO" id="GO:0005634">
    <property type="term" value="C:nucleus"/>
    <property type="evidence" value="ECO:0007669"/>
    <property type="project" value="TreeGrafter"/>
</dbReference>
<evidence type="ECO:0000313" key="4">
    <source>
        <dbReference type="RefSeq" id="XP_004502703.1"/>
    </source>
</evidence>
<evidence type="ECO:0000313" key="1">
    <source>
        <dbReference type="Proteomes" id="UP000087171"/>
    </source>
</evidence>
<dbReference type="GeneID" id="101497309"/>
<organism evidence="1 3">
    <name type="scientific">Cicer arietinum</name>
    <name type="common">Chickpea</name>
    <name type="synonym">Garbanzo</name>
    <dbReference type="NCBI Taxonomy" id="3827"/>
    <lineage>
        <taxon>Eukaryota</taxon>
        <taxon>Viridiplantae</taxon>
        <taxon>Streptophyta</taxon>
        <taxon>Embryophyta</taxon>
        <taxon>Tracheophyta</taxon>
        <taxon>Spermatophyta</taxon>
        <taxon>Magnoliopsida</taxon>
        <taxon>eudicotyledons</taxon>
        <taxon>Gunneridae</taxon>
        <taxon>Pentapetalae</taxon>
        <taxon>rosids</taxon>
        <taxon>fabids</taxon>
        <taxon>Fabales</taxon>
        <taxon>Fabaceae</taxon>
        <taxon>Papilionoideae</taxon>
        <taxon>50 kb inversion clade</taxon>
        <taxon>NPAAA clade</taxon>
        <taxon>Hologalegina</taxon>
        <taxon>IRL clade</taxon>
        <taxon>Cicereae</taxon>
        <taxon>Cicer</taxon>
    </lineage>
</organism>
<dbReference type="GO" id="GO:0005737">
    <property type="term" value="C:cytoplasm"/>
    <property type="evidence" value="ECO:0007669"/>
    <property type="project" value="TreeGrafter"/>
</dbReference>